<dbReference type="AlphaFoldDB" id="A0A2N3PI41"/>
<evidence type="ECO:0000313" key="3">
    <source>
        <dbReference type="Proteomes" id="UP000233350"/>
    </source>
</evidence>
<dbReference type="InterPro" id="IPR015985">
    <property type="entry name" value="TehB-like_dom"/>
</dbReference>
<sequence length="186" mass="21076">MESDALKWDMRHKESPVPIKPLELLRVHIAKAKVGKALDIACGMGRNSRFMRDCGFSVESVDISSYAINALQGESGINTQCVDLDTFRIPICSYDLICNSYFLDRRLFPYMIEGLKRGGILVFETFALSNVESQNAFASDSNHLLRKNELLKAFLDLEILFYEEALIERKKDSNLALVARLVAQKH</sequence>
<dbReference type="Pfam" id="PF03848">
    <property type="entry name" value="TehB"/>
    <property type="match status" value="1"/>
</dbReference>
<dbReference type="Gene3D" id="3.40.50.150">
    <property type="entry name" value="Vaccinia Virus protein VP39"/>
    <property type="match status" value="1"/>
</dbReference>
<dbReference type="Proteomes" id="UP000233350">
    <property type="component" value="Unassembled WGS sequence"/>
</dbReference>
<dbReference type="SUPFAM" id="SSF53335">
    <property type="entry name" value="S-adenosyl-L-methionine-dependent methyltransferases"/>
    <property type="match status" value="1"/>
</dbReference>
<accession>A0A2N3PI41</accession>
<reference evidence="2 3" key="1">
    <citation type="submission" date="2016-07" db="EMBL/GenBank/DDBJ databases">
        <title>Detection of Helicobacter winghamensis from caecal content of red fox (Vulpes vulpes).</title>
        <authorList>
            <person name="Zanoni R.G."/>
            <person name="Florio D."/>
            <person name="Caffara M."/>
            <person name="Renzi M."/>
            <person name="Parisi A."/>
            <person name="Pasquali F."/>
            <person name="Manfreda G."/>
        </authorList>
    </citation>
    <scope>NUCLEOTIDE SEQUENCE [LARGE SCALE GENOMIC DNA]</scope>
    <source>
        <strain evidence="2 3">295_13</strain>
    </source>
</reference>
<dbReference type="EMBL" id="MBPK01000043">
    <property type="protein sequence ID" value="PKT80346.1"/>
    <property type="molecule type" value="Genomic_DNA"/>
</dbReference>
<dbReference type="RefSeq" id="WP_006802592.1">
    <property type="nucleotide sequence ID" value="NZ_CP063530.1"/>
</dbReference>
<dbReference type="InterPro" id="IPR029063">
    <property type="entry name" value="SAM-dependent_MTases_sf"/>
</dbReference>
<dbReference type="STRING" id="556267.HWAG_00896"/>
<dbReference type="CDD" id="cd02440">
    <property type="entry name" value="AdoMet_MTases"/>
    <property type="match status" value="1"/>
</dbReference>
<gene>
    <name evidence="2" type="ORF">BCM31_03105</name>
</gene>
<comment type="caution">
    <text evidence="2">The sequence shown here is derived from an EMBL/GenBank/DDBJ whole genome shotgun (WGS) entry which is preliminary data.</text>
</comment>
<evidence type="ECO:0000313" key="2">
    <source>
        <dbReference type="EMBL" id="PKT80346.1"/>
    </source>
</evidence>
<protein>
    <submittedName>
        <fullName evidence="2">Tellurium resistance protein TehB</fullName>
    </submittedName>
</protein>
<name>A0A2N3PI41_9HELI</name>
<organism evidence="2 3">
    <name type="scientific">Helicobacter winghamensis</name>
    <dbReference type="NCBI Taxonomy" id="157268"/>
    <lineage>
        <taxon>Bacteria</taxon>
        <taxon>Pseudomonadati</taxon>
        <taxon>Campylobacterota</taxon>
        <taxon>Epsilonproteobacteria</taxon>
        <taxon>Campylobacterales</taxon>
        <taxon>Helicobacteraceae</taxon>
        <taxon>Helicobacter</taxon>
    </lineage>
</organism>
<feature type="domain" description="Tellurite resistance methyltransferase TehB-like" evidence="1">
    <location>
        <begin position="33"/>
        <end position="171"/>
    </location>
</feature>
<keyword evidence="3" id="KW-1185">Reference proteome</keyword>
<dbReference type="OrthoDB" id="5298787at2"/>
<proteinExistence type="predicted"/>
<evidence type="ECO:0000259" key="1">
    <source>
        <dbReference type="Pfam" id="PF03848"/>
    </source>
</evidence>